<name>A0ABY0R091_9GAMM</name>
<feature type="domain" description="4Fe-4S ferredoxin-type" evidence="9">
    <location>
        <begin position="275"/>
        <end position="303"/>
    </location>
</feature>
<keyword evidence="2" id="KW-0004">4Fe-4S</keyword>
<keyword evidence="4" id="KW-0249">Electron transport</keyword>
<keyword evidence="11" id="KW-1185">Reference proteome</keyword>
<keyword evidence="8" id="KW-0812">Transmembrane</keyword>
<dbReference type="InterPro" id="IPR013783">
    <property type="entry name" value="Ig-like_fold"/>
</dbReference>
<dbReference type="InterPro" id="IPR051684">
    <property type="entry name" value="Electron_Trans/Redox"/>
</dbReference>
<feature type="transmembrane region" description="Helical" evidence="8">
    <location>
        <begin position="177"/>
        <end position="197"/>
    </location>
</feature>
<gene>
    <name evidence="10" type="ORF">SAMN05660875_10353</name>
</gene>
<dbReference type="PROSITE" id="PS51379">
    <property type="entry name" value="4FE4S_FER_2"/>
    <property type="match status" value="1"/>
</dbReference>
<feature type="transmembrane region" description="Helical" evidence="8">
    <location>
        <begin position="209"/>
        <end position="231"/>
    </location>
</feature>
<dbReference type="SUPFAM" id="SSF54862">
    <property type="entry name" value="4Fe-4S ferredoxins"/>
    <property type="match status" value="1"/>
</dbReference>
<dbReference type="Pfam" id="PF12801">
    <property type="entry name" value="Fer4_5"/>
    <property type="match status" value="1"/>
</dbReference>
<dbReference type="Pfam" id="PF13746">
    <property type="entry name" value="Fer4_18"/>
    <property type="match status" value="1"/>
</dbReference>
<evidence type="ECO:0000256" key="3">
    <source>
        <dbReference type="ARBA" id="ARBA00022723"/>
    </source>
</evidence>
<dbReference type="InterPro" id="IPR032879">
    <property type="entry name" value="FixG_C"/>
</dbReference>
<evidence type="ECO:0000313" key="11">
    <source>
        <dbReference type="Proteomes" id="UP000182276"/>
    </source>
</evidence>
<keyword evidence="6" id="KW-0411">Iron-sulfur</keyword>
<dbReference type="Pfam" id="PF11614">
    <property type="entry name" value="FixG_C"/>
    <property type="match status" value="1"/>
</dbReference>
<dbReference type="Gene3D" id="2.60.40.10">
    <property type="entry name" value="Immunoglobulins"/>
    <property type="match status" value="1"/>
</dbReference>
<evidence type="ECO:0000256" key="4">
    <source>
        <dbReference type="ARBA" id="ARBA00022982"/>
    </source>
</evidence>
<keyword evidence="8" id="KW-0472">Membrane</keyword>
<dbReference type="PANTHER" id="PTHR30176:SF3">
    <property type="entry name" value="FERREDOXIN-TYPE PROTEIN NAPH"/>
    <property type="match status" value="1"/>
</dbReference>
<feature type="transmembrane region" description="Helical" evidence="8">
    <location>
        <begin position="352"/>
        <end position="371"/>
    </location>
</feature>
<evidence type="ECO:0000256" key="8">
    <source>
        <dbReference type="SAM" id="Phobius"/>
    </source>
</evidence>
<feature type="transmembrane region" description="Helical" evidence="8">
    <location>
        <begin position="59"/>
        <end position="76"/>
    </location>
</feature>
<dbReference type="NCBIfam" id="TIGR02745">
    <property type="entry name" value="ccoG_rdxA_fixG"/>
    <property type="match status" value="1"/>
</dbReference>
<dbReference type="PROSITE" id="PS00198">
    <property type="entry name" value="4FE4S_FER_1"/>
    <property type="match status" value="1"/>
</dbReference>
<keyword evidence="5" id="KW-0408">Iron</keyword>
<dbReference type="EMBL" id="FNHO01000003">
    <property type="protein sequence ID" value="SDM21268.1"/>
    <property type="molecule type" value="Genomic_DNA"/>
</dbReference>
<dbReference type="InterPro" id="IPR017900">
    <property type="entry name" value="4Fe4S_Fe_S_CS"/>
</dbReference>
<reference evidence="10 11" key="1">
    <citation type="submission" date="2016-10" db="EMBL/GenBank/DDBJ databases">
        <authorList>
            <person name="Varghese N."/>
            <person name="Submissions S."/>
        </authorList>
    </citation>
    <scope>NUCLEOTIDE SEQUENCE [LARGE SCALE GENOMIC DNA]</scope>
    <source>
        <strain evidence="10 11">DSM 6083</strain>
    </source>
</reference>
<sequence>MHRTGHPTLRRGTHLMTEQIPVRDVTPPAKSEASNDLYAAREKIYTRAFSGVFRNLRRFGGALLFVLYFGTVWLNWDGRQAVWWDLPERKFHVFGATFWPQDFMLLSWLLIICAFGLFFITVFAGRVWCGYTCPQSVFTWVFMWAEKVTEGDRNQRMKLDKAPMTGNKFARKAAKHAIWLVVSLLTAITFVGYFTPIRELVPDLLTLQVGGWALFWIGFFTLATYGNAGYLREQVCIYMCPYARFQSVMFDKDTLIVSYDPRRGEKRGPRKKDADYKAMGLGDCIDCTMCVQVCPTGIDIRDGLQIECIGCAACIDACDAIMDKMNYPRGLISYTTEHNLSGQKTHLLRPRLIGYAIALLAMMSLFSFALYSRPLVKLDVLKDRVLYRENEMGQIENVYTLKVMNKAQKPQTFVIEARGLDGLTYSGRSEVQAAAGELVTVPVELSIAPEKLPSSTNEISFHVKSADDPSVNDDADSRFIGPSIR</sequence>
<evidence type="ECO:0000256" key="2">
    <source>
        <dbReference type="ARBA" id="ARBA00022485"/>
    </source>
</evidence>
<evidence type="ECO:0000256" key="6">
    <source>
        <dbReference type="ARBA" id="ARBA00023014"/>
    </source>
</evidence>
<evidence type="ECO:0000256" key="1">
    <source>
        <dbReference type="ARBA" id="ARBA00022448"/>
    </source>
</evidence>
<keyword evidence="8" id="KW-1133">Transmembrane helix</keyword>
<protein>
    <submittedName>
        <fullName evidence="10">Cytochrome c oxidase accessory protein FixG</fullName>
    </submittedName>
</protein>
<dbReference type="Proteomes" id="UP000182276">
    <property type="component" value="Unassembled WGS sequence"/>
</dbReference>
<organism evidence="10 11">
    <name type="scientific">Stutzerimonas balearica DSM 6083</name>
    <dbReference type="NCBI Taxonomy" id="1123016"/>
    <lineage>
        <taxon>Bacteria</taxon>
        <taxon>Pseudomonadati</taxon>
        <taxon>Pseudomonadota</taxon>
        <taxon>Gammaproteobacteria</taxon>
        <taxon>Pseudomonadales</taxon>
        <taxon>Pseudomonadaceae</taxon>
        <taxon>Stutzerimonas</taxon>
    </lineage>
</organism>
<dbReference type="InterPro" id="IPR014116">
    <property type="entry name" value="Cyt_c_oxidase_cbb3_FixG"/>
</dbReference>
<evidence type="ECO:0000256" key="5">
    <source>
        <dbReference type="ARBA" id="ARBA00023004"/>
    </source>
</evidence>
<feature type="transmembrane region" description="Helical" evidence="8">
    <location>
        <begin position="105"/>
        <end position="125"/>
    </location>
</feature>
<dbReference type="InterPro" id="IPR017896">
    <property type="entry name" value="4Fe4S_Fe-S-bd"/>
</dbReference>
<dbReference type="PANTHER" id="PTHR30176">
    <property type="entry name" value="FERREDOXIN-TYPE PROTEIN NAPH"/>
    <property type="match status" value="1"/>
</dbReference>
<comment type="caution">
    <text evidence="10">The sequence shown here is derived from an EMBL/GenBank/DDBJ whole genome shotgun (WGS) entry which is preliminary data.</text>
</comment>
<accession>A0ABY0R091</accession>
<proteinExistence type="predicted"/>
<keyword evidence="1" id="KW-0813">Transport</keyword>
<evidence type="ECO:0000313" key="10">
    <source>
        <dbReference type="EMBL" id="SDM21268.1"/>
    </source>
</evidence>
<evidence type="ECO:0000259" key="9">
    <source>
        <dbReference type="PROSITE" id="PS51379"/>
    </source>
</evidence>
<feature type="region of interest" description="Disordered" evidence="7">
    <location>
        <begin position="463"/>
        <end position="485"/>
    </location>
</feature>
<keyword evidence="3" id="KW-0479">Metal-binding</keyword>
<evidence type="ECO:0000256" key="7">
    <source>
        <dbReference type="SAM" id="MobiDB-lite"/>
    </source>
</evidence>